<organism evidence="4">
    <name type="scientific">Deinococcus sp. VB142</name>
    <dbReference type="NCBI Taxonomy" id="3112952"/>
    <lineage>
        <taxon>Bacteria</taxon>
        <taxon>Thermotogati</taxon>
        <taxon>Deinococcota</taxon>
        <taxon>Deinococci</taxon>
        <taxon>Deinococcales</taxon>
        <taxon>Deinococcaceae</taxon>
        <taxon>Deinococcus</taxon>
    </lineage>
</organism>
<dbReference type="Gene3D" id="3.40.50.300">
    <property type="entry name" value="P-loop containing nucleotide triphosphate hydrolases"/>
    <property type="match status" value="1"/>
</dbReference>
<accession>A0AAU6Q2F0</accession>
<dbReference type="InterPro" id="IPR007560">
    <property type="entry name" value="Restrct_endonuc_IV_Mrr"/>
</dbReference>
<dbReference type="PANTHER" id="PTHR46844:SF1">
    <property type="entry name" value="SLR5058 PROTEIN"/>
    <property type="match status" value="1"/>
</dbReference>
<sequence>MSIPSNPLPVNAKSRIESINDEVKDLHPVLGRLFRAMGYQAVEYTHGPTEQGADFVLTDFDQRLRVTKYIGVIAKTGKILGSTIDIENQIVQCASRRFIESGKKEIRISSIIVVTSKSISHNAERSIHEKYATQNVEFIDRDRLTELINDYVPEFWHDIPSDLGEYLTYIRVKNENNDRSLSISNNQNVEYIQQDIVRHDESFYNSKNRHIKNRREVVNLEEEIIENRFIFIEGNVGSGKSKLLRRMVDHFSNTEVYKEKNVIPIFLTFRELFDNYECDTEKVIDTVLKNVKRDLDISKKKVVIFIDGFDEKILDYDTRSEVLDKIRQSTEYGRIHIVMTSRYLFTSAATPNALKIATRYEISPLSMKQLIKYLEKLCESFNIHGRLLEDIKKSHLMRDIPRSPIAAIILAQLIQQTGQDLPSNLTELYAKYIELTLGRWDMQKGMRSQKEYEIVENILMEFATQSIDNEIQSITPTALRDLISNYCSSRQLGISEGEIYNLIKERGDIIVINESVGEVIFKHRSFAEFLYAKYKIRNQEYTVDNRAFNVYWSNIHFFSFGILKDAPIQLRKLYEIPTSDDSERFLKSLYISDYLMAAYQTPYDVISEGVELAAQIYGELYSDISDGKSPLLNNLPKMVVLYIFQLLFRNNYSYDYLKKALDSAGTNIAAKNPDFAAYSLFFLDTALVEENREGNFQMLMDACGTTVPIDLALAVRHETKDNKVTYEGVKKNNKRIQRILKDKSASTSLAKLYDIPMSKLVSGIKRR</sequence>
<dbReference type="GO" id="GO:0009307">
    <property type="term" value="P:DNA restriction-modification system"/>
    <property type="evidence" value="ECO:0007669"/>
    <property type="project" value="InterPro"/>
</dbReference>
<dbReference type="GO" id="GO:0004519">
    <property type="term" value="F:endonuclease activity"/>
    <property type="evidence" value="ECO:0007669"/>
    <property type="project" value="InterPro"/>
</dbReference>
<proteinExistence type="predicted"/>
<dbReference type="AlphaFoldDB" id="A0AAU6Q2F0"/>
<name>A0AAU6Q2F0_9DEIO</name>
<dbReference type="PANTHER" id="PTHR46844">
    <property type="entry name" value="SLR5058 PROTEIN"/>
    <property type="match status" value="1"/>
</dbReference>
<dbReference type="SUPFAM" id="SSF52540">
    <property type="entry name" value="P-loop containing nucleoside triphosphate hydrolases"/>
    <property type="match status" value="1"/>
</dbReference>
<feature type="domain" description="NACHT C-terminal Helical" evidence="3">
    <location>
        <begin position="593"/>
        <end position="759"/>
    </location>
</feature>
<evidence type="ECO:0000259" key="2">
    <source>
        <dbReference type="Pfam" id="PF05729"/>
    </source>
</evidence>
<dbReference type="EMBL" id="CP149782">
    <property type="protein sequence ID" value="WYF44530.1"/>
    <property type="molecule type" value="Genomic_DNA"/>
</dbReference>
<dbReference type="GO" id="GO:0003677">
    <property type="term" value="F:DNA binding"/>
    <property type="evidence" value="ECO:0007669"/>
    <property type="project" value="InterPro"/>
</dbReference>
<dbReference type="Pfam" id="PF22728">
    <property type="entry name" value="NCH1"/>
    <property type="match status" value="1"/>
</dbReference>
<feature type="domain" description="NACHT" evidence="2">
    <location>
        <begin position="228"/>
        <end position="377"/>
    </location>
</feature>
<dbReference type="InterPro" id="IPR007111">
    <property type="entry name" value="NACHT_NTPase"/>
</dbReference>
<dbReference type="Pfam" id="PF05729">
    <property type="entry name" value="NACHT"/>
    <property type="match status" value="1"/>
</dbReference>
<dbReference type="RefSeq" id="WP_339095732.1">
    <property type="nucleotide sequence ID" value="NZ_CP149782.1"/>
</dbReference>
<protein>
    <submittedName>
        <fullName evidence="4">NACHT domain-containing protein</fullName>
    </submittedName>
</protein>
<feature type="domain" description="Restriction endonuclease type IV Mrr" evidence="1">
    <location>
        <begin position="25"/>
        <end position="148"/>
    </location>
</feature>
<dbReference type="Pfam" id="PF04471">
    <property type="entry name" value="Mrr_cat"/>
    <property type="match status" value="1"/>
</dbReference>
<gene>
    <name evidence="4" type="ORF">WDJ50_14245</name>
</gene>
<dbReference type="InterPro" id="IPR054735">
    <property type="entry name" value="NCH1"/>
</dbReference>
<dbReference type="InterPro" id="IPR027417">
    <property type="entry name" value="P-loop_NTPase"/>
</dbReference>
<reference evidence="4" key="1">
    <citation type="submission" date="2024-03" db="EMBL/GenBank/DDBJ databases">
        <title>Deinococcus weizhi sp. nov., isolated from human skin.</title>
        <authorList>
            <person name="Wei Z."/>
            <person name="Tian F."/>
            <person name="Yang C."/>
            <person name="Xin L.T."/>
            <person name="Wen Z.J."/>
            <person name="Lan K.C."/>
            <person name="Yu L."/>
            <person name="Zhe W."/>
            <person name="Dan F.D."/>
            <person name="Jun W."/>
            <person name="Rui Z."/>
            <person name="Yong X.J."/>
            <person name="Ting Y."/>
            <person name="Wei X."/>
            <person name="Xu Z.G."/>
            <person name="Xin Z."/>
            <person name="Dong F.G."/>
            <person name="Ni X.M."/>
            <person name="Zheng M.G."/>
            <person name="Chun Y."/>
            <person name="Qian W.X."/>
        </authorList>
    </citation>
    <scope>NUCLEOTIDE SEQUENCE</scope>
    <source>
        <strain evidence="4">VB142</strain>
    </source>
</reference>
<evidence type="ECO:0000259" key="1">
    <source>
        <dbReference type="Pfam" id="PF04471"/>
    </source>
</evidence>
<evidence type="ECO:0000259" key="3">
    <source>
        <dbReference type="Pfam" id="PF22728"/>
    </source>
</evidence>
<evidence type="ECO:0000313" key="4">
    <source>
        <dbReference type="EMBL" id="WYF44530.1"/>
    </source>
</evidence>